<keyword evidence="6" id="KW-0812">Transmembrane</keyword>
<sequence length="632" mass="72794">MAKRQKRTSLRTKMISINLGITVSALILCGAIFAVSVWMIMGKYIDHDIDFFLTETSHNMTDKIEYLEQVVLKLRDSDEIMGYLEKDSYASEKASADETPVEETPGDEAAGQDVERTFGKVVDISSQKNTNGANLPIVDEIYLFSENQTVLRTSYYSMIYSEAESRLQAAGGVYERFAKKLRSPADDYAYVTVEDRIYLAFLLNDANMNPVGTLIYVIQKDSFYMMMEDVHQYENSFWVVYDRKGNQIAGEQGPAVPEILSDFQNTWNYVPYRTMLGSRAYRVYSEELGMNLRMTVGIPENQTFALMFDSVKLYVGIILLITLAAAALFFFIIYRLTRPLKEVTRNLQLVQEGKFDTKLPEYKAEEFYEISRTFNDMTSYVSHLISQVYEKQLSIREMELKFLQSQMNPHFMFNVLNTIALQAKMDRNEELFQMITSFSQLIQAKIYRKDTEKVQMKQELEYVQYYLYLQSFRYGERLRYEIQVSDEKLTEMFIPKLCIQLIVENAVVHGIEPKAENGFVRVEIYQNGNEIWIDTTDNGMGFGQDGGIPLPLPETGREAGHNRVGLNNVHHIIQLMYGENYGIEIFSEKGLGSRIRIRIPYENPESGERIDRKRENCEEGGNGHDVSGNAGR</sequence>
<keyword evidence="6" id="KW-0472">Membrane</keyword>
<keyword evidence="6" id="KW-1133">Transmembrane helix</keyword>
<feature type="transmembrane region" description="Helical" evidence="6">
    <location>
        <begin position="21"/>
        <end position="41"/>
    </location>
</feature>
<dbReference type="SUPFAM" id="SSF158472">
    <property type="entry name" value="HAMP domain-like"/>
    <property type="match status" value="1"/>
</dbReference>
<dbReference type="InterPro" id="IPR003660">
    <property type="entry name" value="HAMP_dom"/>
</dbReference>
<keyword evidence="3" id="KW-0808">Transferase</keyword>
<gene>
    <name evidence="8" type="ORF">KTH90_04255</name>
</gene>
<evidence type="ECO:0000313" key="9">
    <source>
        <dbReference type="Proteomes" id="UP001314681"/>
    </source>
</evidence>
<feature type="compositionally biased region" description="Basic and acidic residues" evidence="5">
    <location>
        <begin position="606"/>
        <end position="617"/>
    </location>
</feature>
<keyword evidence="9" id="KW-1185">Reference proteome</keyword>
<evidence type="ECO:0000256" key="6">
    <source>
        <dbReference type="SAM" id="Phobius"/>
    </source>
</evidence>
<dbReference type="SUPFAM" id="SSF55874">
    <property type="entry name" value="ATPase domain of HSP90 chaperone/DNA topoisomerase II/histidine kinase"/>
    <property type="match status" value="1"/>
</dbReference>
<dbReference type="Gene3D" id="3.30.565.10">
    <property type="entry name" value="Histidine kinase-like ATPase, C-terminal domain"/>
    <property type="match status" value="1"/>
</dbReference>
<reference evidence="8 9" key="1">
    <citation type="submission" date="2021-06" db="EMBL/GenBank/DDBJ databases">
        <title>Description of novel taxa of the family Lachnospiraceae.</title>
        <authorList>
            <person name="Chaplin A.V."/>
            <person name="Sokolova S.R."/>
            <person name="Pikina A.P."/>
            <person name="Korzhanova M."/>
            <person name="Belova V."/>
            <person name="Korostin D."/>
            <person name="Efimov B.A."/>
        </authorList>
    </citation>
    <scope>NUCLEOTIDE SEQUENCE [LARGE SCALE GENOMIC DNA]</scope>
    <source>
        <strain evidence="8 9">ASD4241</strain>
    </source>
</reference>
<feature type="transmembrane region" description="Helical" evidence="6">
    <location>
        <begin position="313"/>
        <end position="336"/>
    </location>
</feature>
<proteinExistence type="predicted"/>
<evidence type="ECO:0000256" key="2">
    <source>
        <dbReference type="ARBA" id="ARBA00022553"/>
    </source>
</evidence>
<evidence type="ECO:0000256" key="3">
    <source>
        <dbReference type="ARBA" id="ARBA00022679"/>
    </source>
</evidence>
<evidence type="ECO:0000313" key="8">
    <source>
        <dbReference type="EMBL" id="MBU9725222.1"/>
    </source>
</evidence>
<comment type="subcellular location">
    <subcellularLocation>
        <location evidence="1">Membrane</location>
    </subcellularLocation>
</comment>
<comment type="caution">
    <text evidence="8">The sequence shown here is derived from an EMBL/GenBank/DDBJ whole genome shotgun (WGS) entry which is preliminary data.</text>
</comment>
<keyword evidence="2" id="KW-0597">Phosphoprotein</keyword>
<accession>A0ABS6K3Y1</accession>
<evidence type="ECO:0000256" key="4">
    <source>
        <dbReference type="ARBA" id="ARBA00022777"/>
    </source>
</evidence>
<feature type="region of interest" description="Disordered" evidence="5">
    <location>
        <begin position="606"/>
        <end position="632"/>
    </location>
</feature>
<organism evidence="8 9">
    <name type="scientific">Diplocloster modestus</name>
    <dbReference type="NCBI Taxonomy" id="2850322"/>
    <lineage>
        <taxon>Bacteria</taxon>
        <taxon>Bacillati</taxon>
        <taxon>Bacillota</taxon>
        <taxon>Clostridia</taxon>
        <taxon>Lachnospirales</taxon>
        <taxon>Lachnospiraceae</taxon>
        <taxon>Diplocloster</taxon>
    </lineage>
</organism>
<dbReference type="PANTHER" id="PTHR34220">
    <property type="entry name" value="SENSOR HISTIDINE KINASE YPDA"/>
    <property type="match status" value="1"/>
</dbReference>
<dbReference type="PROSITE" id="PS50885">
    <property type="entry name" value="HAMP"/>
    <property type="match status" value="1"/>
</dbReference>
<dbReference type="SMART" id="SM00304">
    <property type="entry name" value="HAMP"/>
    <property type="match status" value="1"/>
</dbReference>
<dbReference type="Proteomes" id="UP001314681">
    <property type="component" value="Unassembled WGS sequence"/>
</dbReference>
<dbReference type="InterPro" id="IPR036890">
    <property type="entry name" value="HATPase_C_sf"/>
</dbReference>
<evidence type="ECO:0000259" key="7">
    <source>
        <dbReference type="PROSITE" id="PS50885"/>
    </source>
</evidence>
<protein>
    <submittedName>
        <fullName evidence="8">Sensor histidine kinase</fullName>
    </submittedName>
</protein>
<dbReference type="Pfam" id="PF00672">
    <property type="entry name" value="HAMP"/>
    <property type="match status" value="1"/>
</dbReference>
<dbReference type="RefSeq" id="WP_158349849.1">
    <property type="nucleotide sequence ID" value="NZ_JAHQCX010000002.1"/>
</dbReference>
<dbReference type="InterPro" id="IPR050640">
    <property type="entry name" value="Bact_2-comp_sensor_kinase"/>
</dbReference>
<dbReference type="GO" id="GO:0016301">
    <property type="term" value="F:kinase activity"/>
    <property type="evidence" value="ECO:0007669"/>
    <property type="project" value="UniProtKB-KW"/>
</dbReference>
<dbReference type="EMBL" id="JAHQCX010000002">
    <property type="protein sequence ID" value="MBU9725222.1"/>
    <property type="molecule type" value="Genomic_DNA"/>
</dbReference>
<feature type="domain" description="HAMP" evidence="7">
    <location>
        <begin position="334"/>
        <end position="386"/>
    </location>
</feature>
<feature type="region of interest" description="Disordered" evidence="5">
    <location>
        <begin position="91"/>
        <end position="110"/>
    </location>
</feature>
<dbReference type="PANTHER" id="PTHR34220:SF7">
    <property type="entry name" value="SENSOR HISTIDINE KINASE YPDA"/>
    <property type="match status" value="1"/>
</dbReference>
<dbReference type="InterPro" id="IPR003594">
    <property type="entry name" value="HATPase_dom"/>
</dbReference>
<dbReference type="Pfam" id="PF02518">
    <property type="entry name" value="HATPase_c"/>
    <property type="match status" value="1"/>
</dbReference>
<dbReference type="CDD" id="cd06225">
    <property type="entry name" value="HAMP"/>
    <property type="match status" value="1"/>
</dbReference>
<keyword evidence="4 8" id="KW-0418">Kinase</keyword>
<dbReference type="Pfam" id="PF06580">
    <property type="entry name" value="His_kinase"/>
    <property type="match status" value="1"/>
</dbReference>
<dbReference type="InterPro" id="IPR010559">
    <property type="entry name" value="Sig_transdc_His_kin_internal"/>
</dbReference>
<evidence type="ECO:0000256" key="1">
    <source>
        <dbReference type="ARBA" id="ARBA00004370"/>
    </source>
</evidence>
<dbReference type="Gene3D" id="6.10.340.10">
    <property type="match status" value="1"/>
</dbReference>
<evidence type="ECO:0000256" key="5">
    <source>
        <dbReference type="SAM" id="MobiDB-lite"/>
    </source>
</evidence>
<name>A0ABS6K3Y1_9FIRM</name>